<feature type="domain" description="Alpha-ketoglutarate-dependent dioxygenase AlkB-like" evidence="16">
    <location>
        <begin position="106"/>
        <end position="273"/>
    </location>
</feature>
<evidence type="ECO:0000256" key="1">
    <source>
        <dbReference type="ARBA" id="ARBA00001954"/>
    </source>
</evidence>
<dbReference type="Pfam" id="PF13532">
    <property type="entry name" value="2OG-FeII_Oxy_2"/>
    <property type="match status" value="1"/>
</dbReference>
<dbReference type="GO" id="GO:0006397">
    <property type="term" value="P:mRNA processing"/>
    <property type="evidence" value="ECO:0007669"/>
    <property type="project" value="InterPro"/>
</dbReference>
<dbReference type="InterPro" id="IPR027450">
    <property type="entry name" value="AlkB-like"/>
</dbReference>
<evidence type="ECO:0000256" key="11">
    <source>
        <dbReference type="ARBA" id="ARBA00023242"/>
    </source>
</evidence>
<dbReference type="InterPro" id="IPR037151">
    <property type="entry name" value="AlkB-like_sf"/>
</dbReference>
<dbReference type="STRING" id="307972.A0A2G8KUI1"/>
<keyword evidence="10" id="KW-1015">Disulfide bond</keyword>
<sequence>MFSRRDKHRGEESSSSRGHLSSRRRRHSSSGSNNNNIDSTNDNTRPDRSPCIEMDSGSSSSRKRRRSTSTSSSPEDRDRQEKRKISHGIKQIHDVFAESECKKIEEEIDEIVNKSKKGLYKKQTVDRAPLRSKYFFGEGYTYGAQLARRGPGQERLYPKGHVDEIPSWVTELVIKRLEDKKIIPKDFVNSAVINDYLPGGCIVSHIDPIHIFDRPIVSISFMSDSALSFGCKFSFRPIRVSKPILALPLSKGCVTLLSGYAADEVTHCIRPQDVTARRSVIILRRVFPDAPRLEEWEVNKLPQATHYKPKNNGYRSSTRRDGRRESPEDSSRDGGRRRSKRRRSSSTSSSSSSASSSDERKRGSRQGQRSSHRRHLKSHSDR</sequence>
<dbReference type="GO" id="GO:0032259">
    <property type="term" value="P:methylation"/>
    <property type="evidence" value="ECO:0007669"/>
    <property type="project" value="UniProtKB-KW"/>
</dbReference>
<dbReference type="FunFam" id="2.60.120.590:FF:000002">
    <property type="entry name" value="RNA demethylase ALKBH5"/>
    <property type="match status" value="1"/>
</dbReference>
<name>A0A2G8KUI1_STIJA</name>
<evidence type="ECO:0000313" key="17">
    <source>
        <dbReference type="EMBL" id="PIK51615.1"/>
    </source>
</evidence>
<evidence type="ECO:0000256" key="4">
    <source>
        <dbReference type="ARBA" id="ARBA00012931"/>
    </source>
</evidence>
<keyword evidence="6" id="KW-0479">Metal-binding</keyword>
<evidence type="ECO:0000256" key="15">
    <source>
        <dbReference type="SAM" id="MobiDB-lite"/>
    </source>
</evidence>
<accession>A0A2G8KUI1</accession>
<feature type="region of interest" description="Disordered" evidence="15">
    <location>
        <begin position="304"/>
        <end position="382"/>
    </location>
</feature>
<gene>
    <name evidence="17" type="ORF">BSL78_11487</name>
</gene>
<comment type="subcellular location">
    <subcellularLocation>
        <location evidence="2">Nucleus speckle</location>
    </subcellularLocation>
</comment>
<dbReference type="GO" id="GO:0006406">
    <property type="term" value="P:mRNA export from nucleus"/>
    <property type="evidence" value="ECO:0007669"/>
    <property type="project" value="TreeGrafter"/>
</dbReference>
<reference evidence="17 18" key="1">
    <citation type="journal article" date="2017" name="PLoS Biol.">
        <title>The sea cucumber genome provides insights into morphological evolution and visceral regeneration.</title>
        <authorList>
            <person name="Zhang X."/>
            <person name="Sun L."/>
            <person name="Yuan J."/>
            <person name="Sun Y."/>
            <person name="Gao Y."/>
            <person name="Zhang L."/>
            <person name="Li S."/>
            <person name="Dai H."/>
            <person name="Hamel J.F."/>
            <person name="Liu C."/>
            <person name="Yu Y."/>
            <person name="Liu S."/>
            <person name="Lin W."/>
            <person name="Guo K."/>
            <person name="Jin S."/>
            <person name="Xu P."/>
            <person name="Storey K.B."/>
            <person name="Huan P."/>
            <person name="Zhang T."/>
            <person name="Zhou Y."/>
            <person name="Zhang J."/>
            <person name="Lin C."/>
            <person name="Li X."/>
            <person name="Xing L."/>
            <person name="Huo D."/>
            <person name="Sun M."/>
            <person name="Wang L."/>
            <person name="Mercier A."/>
            <person name="Li F."/>
            <person name="Yang H."/>
            <person name="Xiang J."/>
        </authorList>
    </citation>
    <scope>NUCLEOTIDE SEQUENCE [LARGE SCALE GENOMIC DNA]</scope>
    <source>
        <strain evidence="17">Shaxun</strain>
        <tissue evidence="17">Muscle</tissue>
    </source>
</reference>
<keyword evidence="11" id="KW-0539">Nucleus</keyword>
<dbReference type="PANTHER" id="PTHR32074:SF2">
    <property type="entry name" value="RNA DEMETHYLASE ALKBH5"/>
    <property type="match status" value="1"/>
</dbReference>
<evidence type="ECO:0000259" key="16">
    <source>
        <dbReference type="Pfam" id="PF13532"/>
    </source>
</evidence>
<comment type="similarity">
    <text evidence="3">Belongs to the alkB family.</text>
</comment>
<evidence type="ECO:0000256" key="12">
    <source>
        <dbReference type="ARBA" id="ARBA00030726"/>
    </source>
</evidence>
<evidence type="ECO:0000256" key="8">
    <source>
        <dbReference type="ARBA" id="ARBA00023002"/>
    </source>
</evidence>
<dbReference type="Proteomes" id="UP000230750">
    <property type="component" value="Unassembled WGS sequence"/>
</dbReference>
<evidence type="ECO:0000256" key="9">
    <source>
        <dbReference type="ARBA" id="ARBA00023004"/>
    </source>
</evidence>
<comment type="catalytic activity">
    <reaction evidence="14">
        <text>an N(6)-methyladenosine in mRNA + 2-oxoglutarate + O2 = an adenosine in mRNA + formaldehyde + succinate + CO2</text>
        <dbReference type="Rhea" id="RHEA:49520"/>
        <dbReference type="Rhea" id="RHEA-COMP:12414"/>
        <dbReference type="Rhea" id="RHEA-COMP:12417"/>
        <dbReference type="ChEBI" id="CHEBI:15379"/>
        <dbReference type="ChEBI" id="CHEBI:16526"/>
        <dbReference type="ChEBI" id="CHEBI:16810"/>
        <dbReference type="ChEBI" id="CHEBI:16842"/>
        <dbReference type="ChEBI" id="CHEBI:30031"/>
        <dbReference type="ChEBI" id="CHEBI:74411"/>
        <dbReference type="ChEBI" id="CHEBI:74449"/>
        <dbReference type="EC" id="1.14.11.53"/>
    </reaction>
    <physiologicalReaction direction="left-to-right" evidence="14">
        <dbReference type="Rhea" id="RHEA:49521"/>
    </physiologicalReaction>
</comment>
<dbReference type="GO" id="GO:0008168">
    <property type="term" value="F:methyltransferase activity"/>
    <property type="evidence" value="ECO:0007669"/>
    <property type="project" value="UniProtKB-KW"/>
</dbReference>
<evidence type="ECO:0000256" key="2">
    <source>
        <dbReference type="ARBA" id="ARBA00004324"/>
    </source>
</evidence>
<feature type="region of interest" description="Disordered" evidence="15">
    <location>
        <begin position="1"/>
        <end position="89"/>
    </location>
</feature>
<keyword evidence="17" id="KW-0808">Transferase</keyword>
<dbReference type="OrthoDB" id="271595at2759"/>
<feature type="compositionally biased region" description="Basic and acidic residues" evidence="15">
    <location>
        <begin position="318"/>
        <end position="336"/>
    </location>
</feature>
<evidence type="ECO:0000256" key="13">
    <source>
        <dbReference type="ARBA" id="ARBA00033313"/>
    </source>
</evidence>
<evidence type="ECO:0000256" key="3">
    <source>
        <dbReference type="ARBA" id="ARBA00007879"/>
    </source>
</evidence>
<keyword evidence="9" id="KW-0408">Iron</keyword>
<feature type="compositionally biased region" description="Basic and acidic residues" evidence="15">
    <location>
        <begin position="74"/>
        <end position="83"/>
    </location>
</feature>
<organism evidence="17 18">
    <name type="scientific">Stichopus japonicus</name>
    <name type="common">Sea cucumber</name>
    <dbReference type="NCBI Taxonomy" id="307972"/>
    <lineage>
        <taxon>Eukaryota</taxon>
        <taxon>Metazoa</taxon>
        <taxon>Echinodermata</taxon>
        <taxon>Eleutherozoa</taxon>
        <taxon>Echinozoa</taxon>
        <taxon>Holothuroidea</taxon>
        <taxon>Aspidochirotacea</taxon>
        <taxon>Aspidochirotida</taxon>
        <taxon>Stichopodidae</taxon>
        <taxon>Apostichopus</taxon>
    </lineage>
</organism>
<keyword evidence="17" id="KW-0489">Methyltransferase</keyword>
<feature type="compositionally biased region" description="Low complexity" evidence="15">
    <location>
        <begin position="29"/>
        <end position="43"/>
    </location>
</feature>
<dbReference type="EMBL" id="MRZV01000363">
    <property type="protein sequence ID" value="PIK51615.1"/>
    <property type="molecule type" value="Genomic_DNA"/>
</dbReference>
<dbReference type="InterPro" id="IPR032860">
    <property type="entry name" value="ALKBH5"/>
</dbReference>
<evidence type="ECO:0000256" key="6">
    <source>
        <dbReference type="ARBA" id="ARBA00022723"/>
    </source>
</evidence>
<keyword evidence="8" id="KW-0560">Oxidoreductase</keyword>
<evidence type="ECO:0000313" key="18">
    <source>
        <dbReference type="Proteomes" id="UP000230750"/>
    </source>
</evidence>
<evidence type="ECO:0000256" key="14">
    <source>
        <dbReference type="ARBA" id="ARBA00047565"/>
    </source>
</evidence>
<evidence type="ECO:0000256" key="7">
    <source>
        <dbReference type="ARBA" id="ARBA00022964"/>
    </source>
</evidence>
<protein>
    <recommendedName>
        <fullName evidence="5">RNA demethylase ALKBH5</fullName>
        <ecNumber evidence="4">1.14.11.53</ecNumber>
    </recommendedName>
    <alternativeName>
        <fullName evidence="12">Alkylated DNA repair protein alkB homolog 5</fullName>
    </alternativeName>
    <alternativeName>
        <fullName evidence="13">Alpha-ketoglutarate-dependent dioxygenase alkB homolog 5</fullName>
    </alternativeName>
</protein>
<dbReference type="GO" id="GO:0046872">
    <property type="term" value="F:metal ion binding"/>
    <property type="evidence" value="ECO:0007669"/>
    <property type="project" value="UniProtKB-KW"/>
</dbReference>
<feature type="compositionally biased region" description="Basic residues" evidence="15">
    <location>
        <begin position="370"/>
        <end position="382"/>
    </location>
</feature>
<comment type="caution">
    <text evidence="17">The sequence shown here is derived from an EMBL/GenBank/DDBJ whole genome shotgun (WGS) entry which is preliminary data.</text>
</comment>
<keyword evidence="7" id="KW-0223">Dioxygenase</keyword>
<dbReference type="AlphaFoldDB" id="A0A2G8KUI1"/>
<dbReference type="SUPFAM" id="SSF51197">
    <property type="entry name" value="Clavaminate synthase-like"/>
    <property type="match status" value="1"/>
</dbReference>
<keyword evidence="18" id="KW-1185">Reference proteome</keyword>
<dbReference type="Gene3D" id="2.60.120.590">
    <property type="entry name" value="Alpha-ketoglutarate-dependent dioxygenase AlkB-like"/>
    <property type="match status" value="1"/>
</dbReference>
<evidence type="ECO:0000256" key="10">
    <source>
        <dbReference type="ARBA" id="ARBA00023157"/>
    </source>
</evidence>
<feature type="compositionally biased region" description="Low complexity" evidence="15">
    <location>
        <begin position="345"/>
        <end position="356"/>
    </location>
</feature>
<comment type="cofactor">
    <cofactor evidence="1">
        <name>Fe(2+)</name>
        <dbReference type="ChEBI" id="CHEBI:29033"/>
    </cofactor>
</comment>
<dbReference type="PANTHER" id="PTHR32074">
    <property type="entry name" value="RNA DEMETHYLASE ALKBH5"/>
    <property type="match status" value="1"/>
</dbReference>
<evidence type="ECO:0000256" key="5">
    <source>
        <dbReference type="ARBA" id="ARBA00018485"/>
    </source>
</evidence>
<dbReference type="GO" id="GO:0016607">
    <property type="term" value="C:nuclear speck"/>
    <property type="evidence" value="ECO:0007669"/>
    <property type="project" value="UniProtKB-SubCell"/>
</dbReference>
<dbReference type="EC" id="1.14.11.53" evidence="4"/>
<proteinExistence type="inferred from homology"/>
<dbReference type="GO" id="GO:1990931">
    <property type="term" value="F:mRNA N6-methyladenosine dioxygenase activity"/>
    <property type="evidence" value="ECO:0007669"/>
    <property type="project" value="UniProtKB-EC"/>
</dbReference>